<reference evidence="1 2" key="1">
    <citation type="submission" date="2016-01" db="EMBL/GenBank/DDBJ databases">
        <title>Investigation of taxonomic status of Bacillus aminovorans.</title>
        <authorList>
            <person name="Verma A."/>
            <person name="Pal Y."/>
            <person name="Krishnamurthi S."/>
        </authorList>
    </citation>
    <scope>NUCLEOTIDE SEQUENCE [LARGE SCALE GENOMIC DNA]</scope>
    <source>
        <strain evidence="1 2">DSM 4337</strain>
    </source>
</reference>
<evidence type="ECO:0008006" key="3">
    <source>
        <dbReference type="Google" id="ProtNLM"/>
    </source>
</evidence>
<dbReference type="RefSeq" id="WP_063975494.1">
    <property type="nucleotide sequence ID" value="NZ_LQWZ01000036.1"/>
</dbReference>
<dbReference type="SUPFAM" id="SSF46785">
    <property type="entry name" value="Winged helix' DNA-binding domain"/>
    <property type="match status" value="1"/>
</dbReference>
<dbReference type="AlphaFoldDB" id="A0A177KKJ4"/>
<dbReference type="InterPro" id="IPR036388">
    <property type="entry name" value="WH-like_DNA-bd_sf"/>
</dbReference>
<dbReference type="EMBL" id="LQWZ01000036">
    <property type="protein sequence ID" value="OAH53101.1"/>
    <property type="molecule type" value="Genomic_DNA"/>
</dbReference>
<evidence type="ECO:0000313" key="1">
    <source>
        <dbReference type="EMBL" id="OAH53101.1"/>
    </source>
</evidence>
<proteinExistence type="predicted"/>
<dbReference type="OrthoDB" id="2984688at2"/>
<dbReference type="Proteomes" id="UP000077271">
    <property type="component" value="Unassembled WGS sequence"/>
</dbReference>
<gene>
    <name evidence="1" type="ORF">AWH48_12145</name>
</gene>
<dbReference type="InterPro" id="IPR036390">
    <property type="entry name" value="WH_DNA-bd_sf"/>
</dbReference>
<dbReference type="Gene3D" id="1.10.10.10">
    <property type="entry name" value="Winged helix-like DNA-binding domain superfamily/Winged helix DNA-binding domain"/>
    <property type="match status" value="1"/>
</dbReference>
<protein>
    <recommendedName>
        <fullName evidence="3">LexA repressor DNA-binding domain-containing protein</fullName>
    </recommendedName>
</protein>
<evidence type="ECO:0000313" key="2">
    <source>
        <dbReference type="Proteomes" id="UP000077271"/>
    </source>
</evidence>
<sequence>MQLTKRERETLAFVQTYQAEHEVLPTYKRIGFALGGVGECTVGRYMQTLRKAGLINYKSKKKRVEKQKEVTRIENKPVQKVLDAVRSGVHELSLKEIEAKAYPVEVMTARFPDGMEWQFLFTVDHQRGQEEYKLIKQRRKAAGHSRYGNILFYGMFKNW</sequence>
<accession>A0A177KKJ4</accession>
<organism evidence="1 2">
    <name type="scientific">Domibacillus aminovorans</name>
    <dbReference type="NCBI Taxonomy" id="29332"/>
    <lineage>
        <taxon>Bacteria</taxon>
        <taxon>Bacillati</taxon>
        <taxon>Bacillota</taxon>
        <taxon>Bacilli</taxon>
        <taxon>Bacillales</taxon>
        <taxon>Bacillaceae</taxon>
        <taxon>Domibacillus</taxon>
    </lineage>
</organism>
<comment type="caution">
    <text evidence="1">The sequence shown here is derived from an EMBL/GenBank/DDBJ whole genome shotgun (WGS) entry which is preliminary data.</text>
</comment>
<name>A0A177KKJ4_9BACI</name>